<protein>
    <submittedName>
        <fullName evidence="1">Uncharacterized protein</fullName>
    </submittedName>
</protein>
<sequence>MYDFNNRLSTIFSALEHWFLDGDFPLTTAEGAAMLGNQLASSINTYNGGSEEWI</sequence>
<evidence type="ECO:0000313" key="1">
    <source>
        <dbReference type="EMBL" id="SVE51367.1"/>
    </source>
</evidence>
<accession>A0A383E3F8</accession>
<proteinExistence type="predicted"/>
<name>A0A383E3F8_9ZZZZ</name>
<organism evidence="1">
    <name type="scientific">marine metagenome</name>
    <dbReference type="NCBI Taxonomy" id="408172"/>
    <lineage>
        <taxon>unclassified sequences</taxon>
        <taxon>metagenomes</taxon>
        <taxon>ecological metagenomes</taxon>
    </lineage>
</organism>
<dbReference type="EMBL" id="UINC01222538">
    <property type="protein sequence ID" value="SVE51367.1"/>
    <property type="molecule type" value="Genomic_DNA"/>
</dbReference>
<dbReference type="AlphaFoldDB" id="A0A383E3F8"/>
<reference evidence="1" key="1">
    <citation type="submission" date="2018-05" db="EMBL/GenBank/DDBJ databases">
        <authorList>
            <person name="Lanie J.A."/>
            <person name="Ng W.-L."/>
            <person name="Kazmierczak K.M."/>
            <person name="Andrzejewski T.M."/>
            <person name="Davidsen T.M."/>
            <person name="Wayne K.J."/>
            <person name="Tettelin H."/>
            <person name="Glass J.I."/>
            <person name="Rusch D."/>
            <person name="Podicherti R."/>
            <person name="Tsui H.-C.T."/>
            <person name="Winkler M.E."/>
        </authorList>
    </citation>
    <scope>NUCLEOTIDE SEQUENCE</scope>
</reference>
<gene>
    <name evidence="1" type="ORF">METZ01_LOCUS504221</name>
</gene>